<feature type="transmembrane region" description="Helical" evidence="4">
    <location>
        <begin position="39"/>
        <end position="65"/>
    </location>
</feature>
<sequence length="564" mass="60600">MIDGDNMTSSLSTGAAEQVAAVPFLSKERIVARPGFNRWLVPPAALAIHLCIGMAYGFSVFWLPLSQAIGMTHPMACGPEIGFLQELFVTHCDWKISTLGWMYTLFFVLLGSSAAIWGGWLERAGPRKAGVVSALCWCGGMLLSALGVHLHQFWLMLLGSGVIGGIGLGLGYISPVSTLIKWFPDRRGMATGMAIMGFGGGAMIGSPLATELMAAFATYEGGGVTQTFVAMAAMYFVFMMSGALAYRVPPPGWAPAGWKSTNDRADGAMVTQHHVHVKRVWGIPQFWLVWMVLCMNVSAGIGVIGMASPMLQEVFGGHLIGQAMSFSDLNKKQLTSIASLAAGFTALLSLFNIGGRFVWASLSDKFGRKQTYTIFFVLGMLLYASIPSSITAGYLILFVVAVCVIVSLYGGGFSTVPAYLADLFGTQFVGAIHGRLLTAWATAGILGPVVVNYMRDYQLALGLPREQVYNQSMYILVGMLLVGLVCNLLIKPVHPKYFMSEQELAEEKRVAHPAPPMCELSAETPTMRASGSSALVVLAWVAVGLPLVWGIYRTMLSVVALFHG</sequence>
<feature type="transmembrane region" description="Helical" evidence="4">
    <location>
        <begin position="129"/>
        <end position="147"/>
    </location>
</feature>
<evidence type="ECO:0000256" key="3">
    <source>
        <dbReference type="ARBA" id="ARBA00023136"/>
    </source>
</evidence>
<evidence type="ECO:0000256" key="1">
    <source>
        <dbReference type="ARBA" id="ARBA00022692"/>
    </source>
</evidence>
<dbReference type="PANTHER" id="PTHR11360:SF317">
    <property type="entry name" value="MAJOR FACILITATOR SUPERFAMILY (MFS) PROFILE DOMAIN-CONTAINING PROTEIN-RELATED"/>
    <property type="match status" value="1"/>
</dbReference>
<feature type="domain" description="Major facilitator superfamily (MFS) profile" evidence="5">
    <location>
        <begin position="45"/>
        <end position="495"/>
    </location>
</feature>
<protein>
    <submittedName>
        <fullName evidence="6">Transporter, MFS superfamily</fullName>
    </submittedName>
</protein>
<evidence type="ECO:0000256" key="2">
    <source>
        <dbReference type="ARBA" id="ARBA00022989"/>
    </source>
</evidence>
<feature type="transmembrane region" description="Helical" evidence="4">
    <location>
        <begin position="396"/>
        <end position="420"/>
    </location>
</feature>
<dbReference type="Gene3D" id="1.20.1250.20">
    <property type="entry name" value="MFS general substrate transporter like domains"/>
    <property type="match status" value="2"/>
</dbReference>
<feature type="transmembrane region" description="Helical" evidence="4">
    <location>
        <begin position="153"/>
        <end position="173"/>
    </location>
</feature>
<feature type="transmembrane region" description="Helical" evidence="4">
    <location>
        <begin position="471"/>
        <end position="490"/>
    </location>
</feature>
<accession>E5ATR7</accession>
<dbReference type="EMBL" id="FR687360">
    <property type="protein sequence ID" value="CBW76491.1"/>
    <property type="molecule type" value="Genomic_DNA"/>
</dbReference>
<feature type="transmembrane region" description="Helical" evidence="4">
    <location>
        <begin position="534"/>
        <end position="552"/>
    </location>
</feature>
<feature type="transmembrane region" description="Helical" evidence="4">
    <location>
        <begin position="194"/>
        <end position="216"/>
    </location>
</feature>
<keyword evidence="6" id="KW-0614">Plasmid</keyword>
<dbReference type="InterPro" id="IPR020846">
    <property type="entry name" value="MFS_dom"/>
</dbReference>
<keyword evidence="1 4" id="KW-0812">Transmembrane</keyword>
<organism evidence="6 7">
    <name type="scientific">Mycetohabitans rhizoxinica (strain DSM 19002 / CIP 109453 / HKI 454)</name>
    <name type="common">Paraburkholderia rhizoxinica</name>
    <dbReference type="NCBI Taxonomy" id="882378"/>
    <lineage>
        <taxon>Bacteria</taxon>
        <taxon>Pseudomonadati</taxon>
        <taxon>Pseudomonadota</taxon>
        <taxon>Betaproteobacteria</taxon>
        <taxon>Burkholderiales</taxon>
        <taxon>Burkholderiaceae</taxon>
        <taxon>Mycetohabitans</taxon>
    </lineage>
</organism>
<feature type="transmembrane region" description="Helical" evidence="4">
    <location>
        <begin position="432"/>
        <end position="451"/>
    </location>
</feature>
<name>E5ATR7_MYCRK</name>
<evidence type="ECO:0000259" key="5">
    <source>
        <dbReference type="PROSITE" id="PS50850"/>
    </source>
</evidence>
<feature type="transmembrane region" description="Helical" evidence="4">
    <location>
        <begin position="228"/>
        <end position="246"/>
    </location>
</feature>
<evidence type="ECO:0000313" key="7">
    <source>
        <dbReference type="Proteomes" id="UP000007437"/>
    </source>
</evidence>
<dbReference type="Pfam" id="PF07690">
    <property type="entry name" value="MFS_1"/>
    <property type="match status" value="1"/>
</dbReference>
<dbReference type="KEGG" id="brh:RBRH_00410"/>
<dbReference type="eggNOG" id="COG2814">
    <property type="taxonomic scope" value="Bacteria"/>
</dbReference>
<evidence type="ECO:0000256" key="4">
    <source>
        <dbReference type="SAM" id="Phobius"/>
    </source>
</evidence>
<dbReference type="InterPro" id="IPR036259">
    <property type="entry name" value="MFS_trans_sf"/>
</dbReference>
<geneLocation type="plasmid" evidence="6 7">
    <name>pBRH01</name>
</geneLocation>
<gene>
    <name evidence="6" type="ordered locus">RBRH_00410</name>
</gene>
<feature type="transmembrane region" description="Helical" evidence="4">
    <location>
        <begin position="286"/>
        <end position="307"/>
    </location>
</feature>
<feature type="transmembrane region" description="Helical" evidence="4">
    <location>
        <begin position="371"/>
        <end position="390"/>
    </location>
</feature>
<dbReference type="CDD" id="cd17353">
    <property type="entry name" value="MFS_OFA_like"/>
    <property type="match status" value="1"/>
</dbReference>
<dbReference type="InterPro" id="IPR011701">
    <property type="entry name" value="MFS"/>
</dbReference>
<dbReference type="SUPFAM" id="SSF103473">
    <property type="entry name" value="MFS general substrate transporter"/>
    <property type="match status" value="1"/>
</dbReference>
<dbReference type="AlphaFoldDB" id="E5ATR7"/>
<keyword evidence="2 4" id="KW-1133">Transmembrane helix</keyword>
<dbReference type="PANTHER" id="PTHR11360">
    <property type="entry name" value="MONOCARBOXYLATE TRANSPORTER"/>
    <property type="match status" value="1"/>
</dbReference>
<dbReference type="GO" id="GO:0022857">
    <property type="term" value="F:transmembrane transporter activity"/>
    <property type="evidence" value="ECO:0007669"/>
    <property type="project" value="InterPro"/>
</dbReference>
<dbReference type="InterPro" id="IPR050327">
    <property type="entry name" value="Proton-linked_MCT"/>
</dbReference>
<keyword evidence="3 4" id="KW-0472">Membrane</keyword>
<reference evidence="6 7" key="1">
    <citation type="journal article" date="2011" name="J. Bacteriol.">
        <title>Complete genome sequence of Burkholderia rhizoxinica, an endosymbiont of Rhizopus microsporus.</title>
        <authorList>
            <person name="Lackner G."/>
            <person name="Moebius N."/>
            <person name="Partida-Martinez L."/>
            <person name="Hertweck C."/>
        </authorList>
    </citation>
    <scope>NUCLEOTIDE SEQUENCE [LARGE SCALE GENOMIC DNA]</scope>
    <source>
        <strain evidence="7">DSM 19002 / CIP 109453 / HKI 454</strain>
        <plasmid evidence="6 7">pBRH01</plasmid>
    </source>
</reference>
<feature type="transmembrane region" description="Helical" evidence="4">
    <location>
        <begin position="100"/>
        <end position="117"/>
    </location>
</feature>
<evidence type="ECO:0000313" key="6">
    <source>
        <dbReference type="EMBL" id="CBW76491.1"/>
    </source>
</evidence>
<dbReference type="PROSITE" id="PS50850">
    <property type="entry name" value="MFS"/>
    <property type="match status" value="1"/>
</dbReference>
<proteinExistence type="predicted"/>
<dbReference type="Proteomes" id="UP000007437">
    <property type="component" value="Plasmid pBRH01"/>
</dbReference>
<dbReference type="HOGENOM" id="CLU_001265_59_7_4"/>
<feature type="transmembrane region" description="Helical" evidence="4">
    <location>
        <begin position="337"/>
        <end position="359"/>
    </location>
</feature>